<gene>
    <name evidence="1" type="ORF">UT30_C0022G0003</name>
</gene>
<evidence type="ECO:0000313" key="2">
    <source>
        <dbReference type="Proteomes" id="UP000033935"/>
    </source>
</evidence>
<dbReference type="AlphaFoldDB" id="A0A0G0PZV3"/>
<evidence type="ECO:0000313" key="1">
    <source>
        <dbReference type="EMBL" id="KKR03670.1"/>
    </source>
</evidence>
<protein>
    <submittedName>
        <fullName evidence="1">Uncharacterized protein</fullName>
    </submittedName>
</protein>
<dbReference type="EMBL" id="LBWG01000022">
    <property type="protein sequence ID" value="KKR03670.1"/>
    <property type="molecule type" value="Genomic_DNA"/>
</dbReference>
<comment type="caution">
    <text evidence="1">The sequence shown here is derived from an EMBL/GenBank/DDBJ whole genome shotgun (WGS) entry which is preliminary data.</text>
</comment>
<sequence>MKKYGLIRTGQMVTPKRSIIGFFVEDQFQLLKNRKTLDKDL</sequence>
<organism evidence="1 2">
    <name type="scientific">Candidatus Uhrbacteria bacterium GW2011_GWF2_39_13</name>
    <dbReference type="NCBI Taxonomy" id="1618995"/>
    <lineage>
        <taxon>Bacteria</taxon>
        <taxon>Candidatus Uhriibacteriota</taxon>
    </lineage>
</organism>
<proteinExistence type="predicted"/>
<dbReference type="Proteomes" id="UP000033935">
    <property type="component" value="Unassembled WGS sequence"/>
</dbReference>
<reference evidence="1 2" key="1">
    <citation type="journal article" date="2015" name="Nature">
        <title>rRNA introns, odd ribosomes, and small enigmatic genomes across a large radiation of phyla.</title>
        <authorList>
            <person name="Brown C.T."/>
            <person name="Hug L.A."/>
            <person name="Thomas B.C."/>
            <person name="Sharon I."/>
            <person name="Castelle C.J."/>
            <person name="Singh A."/>
            <person name="Wilkins M.J."/>
            <person name="Williams K.H."/>
            <person name="Banfield J.F."/>
        </authorList>
    </citation>
    <scope>NUCLEOTIDE SEQUENCE [LARGE SCALE GENOMIC DNA]</scope>
</reference>
<name>A0A0G0PZV3_9BACT</name>
<accession>A0A0G0PZV3</accession>